<dbReference type="CDD" id="cd19092">
    <property type="entry name" value="AKR_BsYcsN_EcYdhF-like"/>
    <property type="match status" value="1"/>
</dbReference>
<gene>
    <name evidence="2" type="ORF">RASY3_09935</name>
</gene>
<dbReference type="InterPro" id="IPR036812">
    <property type="entry name" value="NAD(P)_OxRdtase_dom_sf"/>
</dbReference>
<dbReference type="PANTHER" id="PTHR43364">
    <property type="entry name" value="NADH-SPECIFIC METHYLGLYOXAL REDUCTASE-RELATED"/>
    <property type="match status" value="1"/>
</dbReference>
<name>A0A011V3I7_RUMAL</name>
<dbReference type="InterPro" id="IPR020471">
    <property type="entry name" value="AKR"/>
</dbReference>
<dbReference type="PANTHER" id="PTHR43364:SF1">
    <property type="entry name" value="OXIDOREDUCTASE YDHF"/>
    <property type="match status" value="1"/>
</dbReference>
<dbReference type="RefSeq" id="WP_024856232.1">
    <property type="nucleotide sequence ID" value="NZ_JEOB01000002.1"/>
</dbReference>
<accession>A0A011V3I7</accession>
<dbReference type="Gene3D" id="3.20.20.100">
    <property type="entry name" value="NADP-dependent oxidoreductase domain"/>
    <property type="match status" value="1"/>
</dbReference>
<dbReference type="InterPro" id="IPR023210">
    <property type="entry name" value="NADP_OxRdtase_dom"/>
</dbReference>
<keyword evidence="3" id="KW-1185">Reference proteome</keyword>
<feature type="domain" description="NADP-dependent oxidoreductase" evidence="1">
    <location>
        <begin position="16"/>
        <end position="297"/>
    </location>
</feature>
<dbReference type="PRINTS" id="PR00069">
    <property type="entry name" value="ALDKETRDTASE"/>
</dbReference>
<dbReference type="OrthoDB" id="9773828at2"/>
<dbReference type="Proteomes" id="UP000021369">
    <property type="component" value="Unassembled WGS sequence"/>
</dbReference>
<dbReference type="Pfam" id="PF00248">
    <property type="entry name" value="Aldo_ket_red"/>
    <property type="match status" value="1"/>
</dbReference>
<dbReference type="InterPro" id="IPR050523">
    <property type="entry name" value="AKR_Detox_Biosynth"/>
</dbReference>
<protein>
    <submittedName>
        <fullName evidence="2">Aldo/keto reductase</fullName>
    </submittedName>
</protein>
<organism evidence="2 3">
    <name type="scientific">Ruminococcus albus SY3</name>
    <dbReference type="NCBI Taxonomy" id="1341156"/>
    <lineage>
        <taxon>Bacteria</taxon>
        <taxon>Bacillati</taxon>
        <taxon>Bacillota</taxon>
        <taxon>Clostridia</taxon>
        <taxon>Eubacteriales</taxon>
        <taxon>Oscillospiraceae</taxon>
        <taxon>Ruminococcus</taxon>
    </lineage>
</organism>
<comment type="caution">
    <text evidence="2">The sequence shown here is derived from an EMBL/GenBank/DDBJ whole genome shotgun (WGS) entry which is preliminary data.</text>
</comment>
<dbReference type="AlphaFoldDB" id="A0A011V3I7"/>
<reference evidence="2 3" key="1">
    <citation type="submission" date="2013-06" db="EMBL/GenBank/DDBJ databases">
        <title>Rumen cellulosomics: divergent fiber-degrading strategies revealed by comparative genome-wide analysis of six Ruminococcal strains.</title>
        <authorList>
            <person name="Dassa B."/>
            <person name="Borovok I."/>
            <person name="Lamed R."/>
            <person name="Flint H."/>
            <person name="Yeoman C.J."/>
            <person name="White B."/>
            <person name="Bayer E.A."/>
        </authorList>
    </citation>
    <scope>NUCLEOTIDE SEQUENCE [LARGE SCALE GENOMIC DNA]</scope>
    <source>
        <strain evidence="2 3">SY3</strain>
    </source>
</reference>
<evidence type="ECO:0000313" key="2">
    <source>
        <dbReference type="EMBL" id="EXM39987.1"/>
    </source>
</evidence>
<dbReference type="GO" id="GO:0016491">
    <property type="term" value="F:oxidoreductase activity"/>
    <property type="evidence" value="ECO:0007669"/>
    <property type="project" value="InterPro"/>
</dbReference>
<proteinExistence type="predicted"/>
<evidence type="ECO:0000259" key="1">
    <source>
        <dbReference type="Pfam" id="PF00248"/>
    </source>
</evidence>
<dbReference type="PATRIC" id="fig|1341156.4.peg.1287"/>
<dbReference type="GO" id="GO:0005829">
    <property type="term" value="C:cytosol"/>
    <property type="evidence" value="ECO:0007669"/>
    <property type="project" value="TreeGrafter"/>
</dbReference>
<dbReference type="SUPFAM" id="SSF51430">
    <property type="entry name" value="NAD(P)-linked oxidoreductase"/>
    <property type="match status" value="1"/>
</dbReference>
<dbReference type="EMBL" id="JEOB01000002">
    <property type="protein sequence ID" value="EXM39987.1"/>
    <property type="molecule type" value="Genomic_DNA"/>
</dbReference>
<evidence type="ECO:0000313" key="3">
    <source>
        <dbReference type="Proteomes" id="UP000021369"/>
    </source>
</evidence>
<dbReference type="PROSITE" id="PS51257">
    <property type="entry name" value="PROKAR_LIPOPROTEIN"/>
    <property type="match status" value="1"/>
</dbReference>
<sequence length="308" mass="34520">MKMQNVVNGPQNVSSIILGCMRMPALTVAEAAKMISCAAELGINFYDHATVYGEGEAETRFGDAFPLTGLKREDVILQSKCGLHFDRGEFDWTQKDILESVDGSLKRLKTDHLDVLLLHRPDVLFDPEEIAETFDMLEKSGKVLHFGVSNVTPGQLELLKKFVKQPLVFNQLQLSLDQSQLIDAGLYINNTTTDRSTDRDNGILDYCRLHDITIQAWSPLQISMFKGCFVDHPDYPELNAVLAKLGEKYGVAKTAIAIAWILRHPAKMQAIAGTMNPDHLKDICDATKVELTHHEWYELYLASGKFLP</sequence>